<dbReference type="CDD" id="cd01847">
    <property type="entry name" value="Triacylglycerol_lipase_like"/>
    <property type="match status" value="1"/>
</dbReference>
<organism evidence="7 8">
    <name type="scientific">Chromobacterium sinusclupearum</name>
    <dbReference type="NCBI Taxonomy" id="2077146"/>
    <lineage>
        <taxon>Bacteria</taxon>
        <taxon>Pseudomonadati</taxon>
        <taxon>Pseudomonadota</taxon>
        <taxon>Betaproteobacteria</taxon>
        <taxon>Neisseriales</taxon>
        <taxon>Chromobacteriaceae</taxon>
        <taxon>Chromobacterium</taxon>
    </lineage>
</organism>
<protein>
    <recommendedName>
        <fullName evidence="6">Autotransporter domain-containing protein</fullName>
    </recommendedName>
</protein>
<dbReference type="SMART" id="SM00869">
    <property type="entry name" value="Autotransporter"/>
    <property type="match status" value="1"/>
</dbReference>
<dbReference type="InterPro" id="IPR036709">
    <property type="entry name" value="Autotransporte_beta_dom_sf"/>
</dbReference>
<dbReference type="PIRSF" id="PIRSF037375">
    <property type="entry name" value="Autotrns_EstA"/>
    <property type="match status" value="1"/>
</dbReference>
<comment type="similarity">
    <text evidence="1">Belongs to the 'GDSL' lipolytic enzyme family.</text>
</comment>
<accession>A0A2K4MRB9</accession>
<dbReference type="Pfam" id="PF03797">
    <property type="entry name" value="Autotransporter"/>
    <property type="match status" value="1"/>
</dbReference>
<dbReference type="EMBL" id="PPTF01000019">
    <property type="protein sequence ID" value="POA99597.1"/>
    <property type="molecule type" value="Genomic_DNA"/>
</dbReference>
<dbReference type="NCBIfam" id="TIGR01414">
    <property type="entry name" value="autotrans_barl"/>
    <property type="match status" value="1"/>
</dbReference>
<comment type="caution">
    <text evidence="7">The sequence shown here is derived from an EMBL/GenBank/DDBJ whole genome shotgun (WGS) entry which is preliminary data.</text>
</comment>
<feature type="chain" id="PRO_5014408887" description="Autotransporter domain-containing protein" evidence="5">
    <location>
        <begin position="23"/>
        <end position="696"/>
    </location>
</feature>
<feature type="domain" description="Autotransporter" evidence="6">
    <location>
        <begin position="419"/>
        <end position="696"/>
    </location>
</feature>
<dbReference type="Proteomes" id="UP000236416">
    <property type="component" value="Unassembled WGS sequence"/>
</dbReference>
<proteinExistence type="inferred from homology"/>
<reference evidence="7 8" key="1">
    <citation type="submission" date="2018-01" db="EMBL/GenBank/DDBJ databases">
        <title>Genomic Sequence of Chromobacterium MWU13-2610 from wild cranberry bogs within the Cape Cod National Seashore.</title>
        <authorList>
            <person name="O'Hara-Hanley K."/>
            <person name="Soby S."/>
            <person name="Harrison A."/>
        </authorList>
    </citation>
    <scope>NUCLEOTIDE SEQUENCE [LARGE SCALE GENOMIC DNA]</scope>
    <source>
        <strain evidence="7 8">MWU13-2610</strain>
    </source>
</reference>
<keyword evidence="2 5" id="KW-0732">Signal</keyword>
<dbReference type="PROSITE" id="PS51208">
    <property type="entry name" value="AUTOTRANSPORTER"/>
    <property type="match status" value="1"/>
</dbReference>
<feature type="active site" description="Nucleophile" evidence="4">
    <location>
        <position position="32"/>
    </location>
</feature>
<dbReference type="PANTHER" id="PTHR45648">
    <property type="entry name" value="GDSL LIPASE/ACYLHYDROLASE FAMILY PROTEIN (AFU_ORTHOLOGUE AFUA_4G14700)"/>
    <property type="match status" value="1"/>
</dbReference>
<dbReference type="SUPFAM" id="SSF103515">
    <property type="entry name" value="Autotransporter"/>
    <property type="match status" value="1"/>
</dbReference>
<feature type="active site" evidence="4">
    <location>
        <position position="365"/>
    </location>
</feature>
<name>A0A2K4MRB9_9NEIS</name>
<evidence type="ECO:0000259" key="6">
    <source>
        <dbReference type="PROSITE" id="PS51208"/>
    </source>
</evidence>
<dbReference type="AlphaFoldDB" id="A0A2K4MRB9"/>
<dbReference type="Gene3D" id="3.40.50.1110">
    <property type="entry name" value="SGNH hydrolase"/>
    <property type="match status" value="1"/>
</dbReference>
<dbReference type="SUPFAM" id="SSF52266">
    <property type="entry name" value="SGNH hydrolase"/>
    <property type="match status" value="1"/>
</dbReference>
<dbReference type="InterPro" id="IPR006315">
    <property type="entry name" value="OM_autotransptr_brl_dom"/>
</dbReference>
<gene>
    <name evidence="7" type="ORF">C2134_05835</name>
</gene>
<sequence length="696" mass="72469">MRIRLTALALATAMALPAAANAYSNIYFFGDSLSDVGAFQLLPTPTGGQWPLNARWTTGNGANWTDVLSGHYGLNSVANNPSNANTSKQGNNYAQGGAIAQDYTSATTNFPTAAAGIESVGPDNATKILELPTQIQNYLTATGGKADANALYTVWIGGNDVIAALSTASSTTGQQFITASAQAAATSVGMLERAGAKTIIVPTLPDMSAAPLAIYASLQAVQQKLGLTDNQVNTAYGAAWQQLSAASGAGNDPKLIQAALAAANSALSLPTGTVAAFYNGTSTQAGVQPSLQQLSSGYNQLVDMMLSGSNLQHNVVRANVALLFQEILANPGKYGFTNVTGSACPQSAISCPANVLPNQVYVFTDPLHPTPAAHKLIGDYTYGLLQAPLFAAAMPESALNNARQLGSALDARYQAIRSQQRAVGTVSAFVDGAFNQDKIAYNGLESKPKGQLYTLGLDFQATPALSMGLAMSRQQGKSDVTSSGTPGTLNDRTTLMTGLVSYNQDKFWIDGDVHVGSGDVDTSRSVTEGPATINIGGKTRQTQYGMRIGGGYRLQYGSLTHGPVAGLDFAHAKVGGFTEQGGNSSSMYFNEQTRSSLVGRVGWQLDATVGQFSPYAKVSYAHEFKQDDRNVTAGLATAQGDWTTNLGKPASNWMEWTAGVSANFNKKVTAFGQLTATSGKNGGNQTGGNIGVAVSF</sequence>
<evidence type="ECO:0000256" key="3">
    <source>
        <dbReference type="ARBA" id="ARBA00022801"/>
    </source>
</evidence>
<dbReference type="GO" id="GO:0019867">
    <property type="term" value="C:outer membrane"/>
    <property type="evidence" value="ECO:0007669"/>
    <property type="project" value="InterPro"/>
</dbReference>
<feature type="active site" evidence="4">
    <location>
        <position position="368"/>
    </location>
</feature>
<dbReference type="InterPro" id="IPR005546">
    <property type="entry name" value="Autotransporte_beta"/>
</dbReference>
<evidence type="ECO:0000313" key="8">
    <source>
        <dbReference type="Proteomes" id="UP000236416"/>
    </source>
</evidence>
<evidence type="ECO:0000256" key="2">
    <source>
        <dbReference type="ARBA" id="ARBA00022729"/>
    </source>
</evidence>
<dbReference type="Pfam" id="PF00657">
    <property type="entry name" value="Lipase_GDSL"/>
    <property type="match status" value="1"/>
</dbReference>
<dbReference type="InterPro" id="IPR051058">
    <property type="entry name" value="GDSL_Est/Lipase"/>
</dbReference>
<dbReference type="InterPro" id="IPR017186">
    <property type="entry name" value="Lipase_autotranspt_EstA"/>
</dbReference>
<keyword evidence="3" id="KW-0378">Hydrolase</keyword>
<dbReference type="InterPro" id="IPR001087">
    <property type="entry name" value="GDSL"/>
</dbReference>
<evidence type="ECO:0000256" key="1">
    <source>
        <dbReference type="ARBA" id="ARBA00008668"/>
    </source>
</evidence>
<dbReference type="RefSeq" id="WP_103318280.1">
    <property type="nucleotide sequence ID" value="NZ_PPTF01000019.1"/>
</dbReference>
<keyword evidence="8" id="KW-1185">Reference proteome</keyword>
<evidence type="ECO:0000256" key="5">
    <source>
        <dbReference type="SAM" id="SignalP"/>
    </source>
</evidence>
<dbReference type="GO" id="GO:0016788">
    <property type="term" value="F:hydrolase activity, acting on ester bonds"/>
    <property type="evidence" value="ECO:0007669"/>
    <property type="project" value="InterPro"/>
</dbReference>
<dbReference type="InterPro" id="IPR036514">
    <property type="entry name" value="SGNH_hydro_sf"/>
</dbReference>
<dbReference type="PANTHER" id="PTHR45648:SF22">
    <property type="entry name" value="GDSL LIPASE_ACYLHYDROLASE FAMILY PROTEIN (AFU_ORTHOLOGUE AFUA_4G14700)"/>
    <property type="match status" value="1"/>
</dbReference>
<feature type="signal peptide" evidence="5">
    <location>
        <begin position="1"/>
        <end position="22"/>
    </location>
</feature>
<dbReference type="Gene3D" id="2.40.128.130">
    <property type="entry name" value="Autotransporter beta-domain"/>
    <property type="match status" value="1"/>
</dbReference>
<evidence type="ECO:0000256" key="4">
    <source>
        <dbReference type="PIRSR" id="PIRSR037375-1"/>
    </source>
</evidence>
<evidence type="ECO:0000313" key="7">
    <source>
        <dbReference type="EMBL" id="POA99597.1"/>
    </source>
</evidence>